<keyword evidence="1" id="KW-0378">Hydrolase</keyword>
<dbReference type="EMBL" id="JAJTND010000001">
    <property type="protein sequence ID" value="MCE3530869.1"/>
    <property type="molecule type" value="Genomic_DNA"/>
</dbReference>
<dbReference type="Proteomes" id="UP001320170">
    <property type="component" value="Unassembled WGS sequence"/>
</dbReference>
<name>A0ABS8WYT3_9GAMM</name>
<proteinExistence type="predicted"/>
<dbReference type="PANTHER" id="PTHR34853:SF1">
    <property type="entry name" value="LIPASE 5"/>
    <property type="match status" value="1"/>
</dbReference>
<dbReference type="Gene3D" id="1.10.260.160">
    <property type="match status" value="1"/>
</dbReference>
<dbReference type="InterPro" id="IPR029058">
    <property type="entry name" value="AB_hydrolase_fold"/>
</dbReference>
<dbReference type="PIRSF" id="PIRSF029171">
    <property type="entry name" value="Esterase_LipA"/>
    <property type="match status" value="1"/>
</dbReference>
<dbReference type="GO" id="GO:0016787">
    <property type="term" value="F:hydrolase activity"/>
    <property type="evidence" value="ECO:0007669"/>
    <property type="project" value="UniProtKB-KW"/>
</dbReference>
<protein>
    <submittedName>
        <fullName evidence="1">Alpha/beta hydrolase</fullName>
    </submittedName>
</protein>
<sequence length="413" mass="47029">MVTFKKIIFFFLYFLLSITSYSQPLKNDLEMLVNYNYLGAFSKEVAQKTLKKMPPLDVLEANYDVDLYKISYKTPAPDGQMTIASGLVAVPHGTNKIGIVSYQHGTRFKHEDAPSRIKEGDYVYPALFANHGGYLTVMPDYLGLGDNELPLHPYVQYETLASSSVNMLLAAKELAAIIKIELNDQLYIGGYSEGGFSSLVMFELLAQKYPHIPVTAVALGSAPYDWDETMKFIMLDPGPRATAYLAYFFYSLQTYKNYWPNLNQIFISPYNTLIPELFDGFHSTKEILEGLPQNPALIFQPEFFNAILNHTDSNSEKLKHYFNHYDFSPTAPLLLVGTKGDRDVPYHGAEIAYEQFTKYSSAVFIQSVSDTLDHRDAGPYVFYKMLQFFKRKTYLLNKKHLLGPRNQWGNLNP</sequence>
<dbReference type="Gene3D" id="3.40.50.1820">
    <property type="entry name" value="alpha/beta hydrolase"/>
    <property type="match status" value="1"/>
</dbReference>
<accession>A0ABS8WYT3</accession>
<keyword evidence="2" id="KW-1185">Reference proteome</keyword>
<dbReference type="InterPro" id="IPR005152">
    <property type="entry name" value="Lipase_secreted"/>
</dbReference>
<dbReference type="PANTHER" id="PTHR34853">
    <property type="match status" value="1"/>
</dbReference>
<organism evidence="1 2">
    <name type="scientific">Legionella resiliens</name>
    <dbReference type="NCBI Taxonomy" id="2905958"/>
    <lineage>
        <taxon>Bacteria</taxon>
        <taxon>Pseudomonadati</taxon>
        <taxon>Pseudomonadota</taxon>
        <taxon>Gammaproteobacteria</taxon>
        <taxon>Legionellales</taxon>
        <taxon>Legionellaceae</taxon>
        <taxon>Legionella</taxon>
    </lineage>
</organism>
<evidence type="ECO:0000313" key="2">
    <source>
        <dbReference type="Proteomes" id="UP001320170"/>
    </source>
</evidence>
<dbReference type="RefSeq" id="WP_232890113.1">
    <property type="nucleotide sequence ID" value="NZ_JAJSPM010000001.1"/>
</dbReference>
<evidence type="ECO:0000313" key="1">
    <source>
        <dbReference type="EMBL" id="MCE3530869.1"/>
    </source>
</evidence>
<comment type="caution">
    <text evidence="1">The sequence shown here is derived from an EMBL/GenBank/DDBJ whole genome shotgun (WGS) entry which is preliminary data.</text>
</comment>
<dbReference type="SUPFAM" id="SSF53474">
    <property type="entry name" value="alpha/beta-Hydrolases"/>
    <property type="match status" value="1"/>
</dbReference>
<reference evidence="1 2" key="1">
    <citation type="journal article" date="2024" name="Pathogens">
        <title>Characterization of a Novel Species of Legionella Isolated from a Healthcare Facility: Legionella resiliens sp. nov.</title>
        <authorList>
            <person name="Cristino S."/>
            <person name="Pascale M.R."/>
            <person name="Marino F."/>
            <person name="Derelitto C."/>
            <person name="Salaris S."/>
            <person name="Orsini M."/>
            <person name="Squarzoni S."/>
            <person name="Grottola A."/>
            <person name="Girolamini L."/>
        </authorList>
    </citation>
    <scope>NUCLEOTIDE SEQUENCE [LARGE SCALE GENOMIC DNA]</scope>
    <source>
        <strain evidence="1 2">8cVS16</strain>
    </source>
</reference>
<gene>
    <name evidence="1" type="ORF">LXO92_00585</name>
</gene>